<dbReference type="InterPro" id="IPR052320">
    <property type="entry name" value="Cytochrome_b5_domain"/>
</dbReference>
<evidence type="ECO:0000256" key="9">
    <source>
        <dbReference type="ARBA" id="ARBA00046139"/>
    </source>
</evidence>
<dbReference type="EMBL" id="JWZX01003341">
    <property type="protein sequence ID" value="KOO21709.1"/>
    <property type="molecule type" value="Genomic_DNA"/>
</dbReference>
<dbReference type="OrthoDB" id="260091at2759"/>
<dbReference type="Pfam" id="PF00173">
    <property type="entry name" value="Cyt-b5"/>
    <property type="match status" value="1"/>
</dbReference>
<evidence type="ECO:0000256" key="5">
    <source>
        <dbReference type="ARBA" id="ARBA00023004"/>
    </source>
</evidence>
<dbReference type="InterPro" id="IPR036400">
    <property type="entry name" value="Cyt_B5-like_heme/steroid_sf"/>
</dbReference>
<gene>
    <name evidence="11" type="ORF">Ctob_001719</name>
</gene>
<dbReference type="InterPro" id="IPR001199">
    <property type="entry name" value="Cyt_B5-like_heme/steroid-bd"/>
</dbReference>
<dbReference type="GO" id="GO:0005930">
    <property type="term" value="C:axoneme"/>
    <property type="evidence" value="ECO:0007669"/>
    <property type="project" value="UniProtKB-SubCell"/>
</dbReference>
<comment type="subcellular location">
    <subcellularLocation>
        <location evidence="1">Cytoplasm</location>
        <location evidence="1">Cytoskeleton</location>
        <location evidence="1">Cilium axoneme</location>
    </subcellularLocation>
</comment>
<dbReference type="PANTHER" id="PTHR21281:SF0">
    <property type="entry name" value="CYTOCHROME B5 DOMAIN-CONTAINING PROTEIN 1"/>
    <property type="match status" value="1"/>
</dbReference>
<dbReference type="Proteomes" id="UP000037460">
    <property type="component" value="Unassembled WGS sequence"/>
</dbReference>
<keyword evidence="3" id="KW-0349">Heme</keyword>
<keyword evidence="2" id="KW-0963">Cytoplasm</keyword>
<organism evidence="11 12">
    <name type="scientific">Chrysochromulina tobinii</name>
    <dbReference type="NCBI Taxonomy" id="1460289"/>
    <lineage>
        <taxon>Eukaryota</taxon>
        <taxon>Haptista</taxon>
        <taxon>Haptophyta</taxon>
        <taxon>Prymnesiophyceae</taxon>
        <taxon>Prymnesiales</taxon>
        <taxon>Chrysochromulinaceae</taxon>
        <taxon>Chrysochromulina</taxon>
    </lineage>
</organism>
<keyword evidence="5" id="KW-0408">Iron</keyword>
<comment type="function">
    <text evidence="9">Radial spoke stalk protein that binds heme under oxidizing conditions. Required for the coordinated beating of multiple cilia maybe by functioning in a redox signaling pathway.</text>
</comment>
<dbReference type="GO" id="GO:0046872">
    <property type="term" value="F:metal ion binding"/>
    <property type="evidence" value="ECO:0007669"/>
    <property type="project" value="UniProtKB-KW"/>
</dbReference>
<evidence type="ECO:0000256" key="6">
    <source>
        <dbReference type="ARBA" id="ARBA00023212"/>
    </source>
</evidence>
<accession>A0A0M0J515</accession>
<keyword evidence="12" id="KW-1185">Reference proteome</keyword>
<proteinExistence type="predicted"/>
<sequence>MRRSLCRFDLSARVRGRSDRAKLEGQGYYTPDEIKAHNRIDDLWVSMFGKVCDLTKLVAANPGSLVQPIIDAAGTDISHWFDPVTKKVKSYIDPKTELEVPFCPMGEFLHCPPSEPTAMWSSDIGKPWWKDKTLQIGLLTAKTRKIRLFNMLTKQESVIEVCSEETLDAIQKRYIPYNQHSGSYVWKRSDDHALSRVLDMKKTLAANGIPDEDLQFDLLNMDPDDHIPTIHLYFSDDLTVA</sequence>
<dbReference type="PROSITE" id="PS50255">
    <property type="entry name" value="CYTOCHROME_B5_2"/>
    <property type="match status" value="1"/>
</dbReference>
<dbReference type="SUPFAM" id="SSF55856">
    <property type="entry name" value="Cytochrome b5-like heme/steroid binding domain"/>
    <property type="match status" value="1"/>
</dbReference>
<evidence type="ECO:0000313" key="11">
    <source>
        <dbReference type="EMBL" id="KOO21709.1"/>
    </source>
</evidence>
<evidence type="ECO:0000256" key="2">
    <source>
        <dbReference type="ARBA" id="ARBA00022490"/>
    </source>
</evidence>
<keyword evidence="7" id="KW-0966">Cell projection</keyword>
<evidence type="ECO:0000256" key="1">
    <source>
        <dbReference type="ARBA" id="ARBA00004430"/>
    </source>
</evidence>
<protein>
    <recommendedName>
        <fullName evidence="8">Cytochrome b5 domain-containing protein 1</fullName>
    </recommendedName>
</protein>
<evidence type="ECO:0000256" key="8">
    <source>
        <dbReference type="ARBA" id="ARBA00040649"/>
    </source>
</evidence>
<reference evidence="12" key="1">
    <citation type="journal article" date="2015" name="PLoS Genet.">
        <title>Genome Sequence and Transcriptome Analyses of Chrysochromulina tobin: Metabolic Tools for Enhanced Algal Fitness in the Prominent Order Prymnesiales (Haptophyceae).</title>
        <authorList>
            <person name="Hovde B.T."/>
            <person name="Deodato C.R."/>
            <person name="Hunsperger H.M."/>
            <person name="Ryken S.A."/>
            <person name="Yost W."/>
            <person name="Jha R.K."/>
            <person name="Patterson J."/>
            <person name="Monnat R.J. Jr."/>
            <person name="Barlow S.B."/>
            <person name="Starkenburg S.R."/>
            <person name="Cattolico R.A."/>
        </authorList>
    </citation>
    <scope>NUCLEOTIDE SEQUENCE</scope>
    <source>
        <strain evidence="12">CCMP291</strain>
    </source>
</reference>
<feature type="domain" description="Cytochrome b5 heme-binding" evidence="10">
    <location>
        <begin position="26"/>
        <end position="81"/>
    </location>
</feature>
<evidence type="ECO:0000259" key="10">
    <source>
        <dbReference type="PROSITE" id="PS50255"/>
    </source>
</evidence>
<evidence type="ECO:0000256" key="4">
    <source>
        <dbReference type="ARBA" id="ARBA00022723"/>
    </source>
</evidence>
<evidence type="ECO:0000256" key="3">
    <source>
        <dbReference type="ARBA" id="ARBA00022617"/>
    </source>
</evidence>
<dbReference type="AlphaFoldDB" id="A0A0M0J515"/>
<name>A0A0M0J515_9EUKA</name>
<dbReference type="Gene3D" id="3.10.120.10">
    <property type="entry name" value="Cytochrome b5-like heme/steroid binding domain"/>
    <property type="match status" value="1"/>
</dbReference>
<comment type="caution">
    <text evidence="11">The sequence shown here is derived from an EMBL/GenBank/DDBJ whole genome shotgun (WGS) entry which is preliminary data.</text>
</comment>
<evidence type="ECO:0000256" key="7">
    <source>
        <dbReference type="ARBA" id="ARBA00023273"/>
    </source>
</evidence>
<dbReference type="PANTHER" id="PTHR21281">
    <property type="entry name" value="CYTOCHROME B5 DOMAIN-CONTAINING PROTEIN 1"/>
    <property type="match status" value="1"/>
</dbReference>
<keyword evidence="6" id="KW-0206">Cytoskeleton</keyword>
<keyword evidence="4" id="KW-0479">Metal-binding</keyword>
<dbReference type="SMART" id="SM01117">
    <property type="entry name" value="Cyt-b5"/>
    <property type="match status" value="1"/>
</dbReference>
<evidence type="ECO:0000313" key="12">
    <source>
        <dbReference type="Proteomes" id="UP000037460"/>
    </source>
</evidence>